<dbReference type="InterPro" id="IPR037923">
    <property type="entry name" value="HTH-like"/>
</dbReference>
<dbReference type="AlphaFoldDB" id="F4LKP3"/>
<dbReference type="GO" id="GO:0043565">
    <property type="term" value="F:sequence-specific DNA binding"/>
    <property type="evidence" value="ECO:0007669"/>
    <property type="project" value="InterPro"/>
</dbReference>
<keyword evidence="3" id="KW-0804">Transcription</keyword>
<protein>
    <submittedName>
        <fullName evidence="5">Transcriptional regulator, AraC family</fullName>
    </submittedName>
</protein>
<organism evidence="5 6">
    <name type="scientific">Treponema brennaborense (strain DSM 12168 / CIP 105900 / DD5/3)</name>
    <dbReference type="NCBI Taxonomy" id="906968"/>
    <lineage>
        <taxon>Bacteria</taxon>
        <taxon>Pseudomonadati</taxon>
        <taxon>Spirochaetota</taxon>
        <taxon>Spirochaetia</taxon>
        <taxon>Spirochaetales</taxon>
        <taxon>Treponemataceae</taxon>
        <taxon>Treponema</taxon>
    </lineage>
</organism>
<evidence type="ECO:0000256" key="2">
    <source>
        <dbReference type="ARBA" id="ARBA00023125"/>
    </source>
</evidence>
<dbReference type="KEGG" id="tbe:Trebr_0046"/>
<dbReference type="STRING" id="906968.Trebr_0046"/>
<gene>
    <name evidence="5" type="ordered locus">Trebr_0046</name>
</gene>
<dbReference type="InterPro" id="IPR003313">
    <property type="entry name" value="AraC-bd"/>
</dbReference>
<feature type="domain" description="HTH araC/xylS-type" evidence="4">
    <location>
        <begin position="160"/>
        <end position="258"/>
    </location>
</feature>
<evidence type="ECO:0000256" key="3">
    <source>
        <dbReference type="ARBA" id="ARBA00023163"/>
    </source>
</evidence>
<dbReference type="Gene3D" id="1.10.10.60">
    <property type="entry name" value="Homeodomain-like"/>
    <property type="match status" value="2"/>
</dbReference>
<evidence type="ECO:0000313" key="6">
    <source>
        <dbReference type="Proteomes" id="UP000006546"/>
    </source>
</evidence>
<evidence type="ECO:0000313" key="5">
    <source>
        <dbReference type="EMBL" id="AEE15504.1"/>
    </source>
</evidence>
<dbReference type="HOGENOM" id="CLU_000445_88_6_12"/>
<dbReference type="CDD" id="cd06986">
    <property type="entry name" value="cupin_MmsR-like_N"/>
    <property type="match status" value="1"/>
</dbReference>
<proteinExistence type="predicted"/>
<dbReference type="PROSITE" id="PS00041">
    <property type="entry name" value="HTH_ARAC_FAMILY_1"/>
    <property type="match status" value="1"/>
</dbReference>
<dbReference type="InterPro" id="IPR020449">
    <property type="entry name" value="Tscrpt_reg_AraC-type_HTH"/>
</dbReference>
<dbReference type="RefSeq" id="WP_013757224.1">
    <property type="nucleotide sequence ID" value="NC_015500.1"/>
</dbReference>
<accession>F4LKP3</accession>
<dbReference type="Proteomes" id="UP000006546">
    <property type="component" value="Chromosome"/>
</dbReference>
<evidence type="ECO:0000256" key="1">
    <source>
        <dbReference type="ARBA" id="ARBA00023015"/>
    </source>
</evidence>
<evidence type="ECO:0000259" key="4">
    <source>
        <dbReference type="PROSITE" id="PS01124"/>
    </source>
</evidence>
<dbReference type="InterPro" id="IPR018060">
    <property type="entry name" value="HTH_AraC"/>
</dbReference>
<sequence length="291" mass="34253">MNDRAQIYFHYYGYEKCRPEHFYGPAVRAHYLVHFVLNGKGIYRTAGNLFHIHKNQAFLIRPGDVTFYRADKADPWEYVWLAFDGPEADRVIAAFFPEKDSYVCPAINPDGFQQYMRMALPSFYRLDYSQMELAGWFYLFFSCLRQKDIAEVPKEKKYLESAVNYIRYNYMRDINIDEISARIGIDRTYLYKILKKYENCSPKEYLMRRRVAAAKDMLCYSTVSVTEIASMCGFHDSSSFCKIFRRYEGKSPSVYRRIVREEAARQAAERTSAQPGYNLLPEKAIPLINCF</sequence>
<dbReference type="PANTHER" id="PTHR43280">
    <property type="entry name" value="ARAC-FAMILY TRANSCRIPTIONAL REGULATOR"/>
    <property type="match status" value="1"/>
</dbReference>
<dbReference type="GO" id="GO:0003700">
    <property type="term" value="F:DNA-binding transcription factor activity"/>
    <property type="evidence" value="ECO:0007669"/>
    <property type="project" value="InterPro"/>
</dbReference>
<dbReference type="OrthoDB" id="368214at2"/>
<dbReference type="InterPro" id="IPR009057">
    <property type="entry name" value="Homeodomain-like_sf"/>
</dbReference>
<dbReference type="PANTHER" id="PTHR43280:SF2">
    <property type="entry name" value="HTH-TYPE TRANSCRIPTIONAL REGULATOR EXSA"/>
    <property type="match status" value="1"/>
</dbReference>
<keyword evidence="1" id="KW-0805">Transcription regulation</keyword>
<keyword evidence="6" id="KW-1185">Reference proteome</keyword>
<keyword evidence="2" id="KW-0238">DNA-binding</keyword>
<reference evidence="6" key="1">
    <citation type="submission" date="2011-04" db="EMBL/GenBank/DDBJ databases">
        <title>The complete genome of Treponema brennaborense DSM 12168.</title>
        <authorList>
            <person name="Lucas S."/>
            <person name="Han J."/>
            <person name="Lapidus A."/>
            <person name="Bruce D."/>
            <person name="Goodwin L."/>
            <person name="Pitluck S."/>
            <person name="Peters L."/>
            <person name="Kyrpides N."/>
            <person name="Mavromatis K."/>
            <person name="Ivanova N."/>
            <person name="Mikhailova N."/>
            <person name="Pagani I."/>
            <person name="Teshima H."/>
            <person name="Detter J.C."/>
            <person name="Tapia R."/>
            <person name="Han C."/>
            <person name="Land M."/>
            <person name="Hauser L."/>
            <person name="Markowitz V."/>
            <person name="Cheng J.-F."/>
            <person name="Hugenholtz P."/>
            <person name="Woyke T."/>
            <person name="Wu D."/>
            <person name="Gronow S."/>
            <person name="Wellnitz S."/>
            <person name="Brambilla E."/>
            <person name="Klenk H.-P."/>
            <person name="Eisen J.A."/>
        </authorList>
    </citation>
    <scope>NUCLEOTIDE SEQUENCE [LARGE SCALE GENOMIC DNA]</scope>
    <source>
        <strain evidence="6">DSM 12168 / CIP 105900 / DD5/3</strain>
    </source>
</reference>
<dbReference type="Gene3D" id="2.60.120.280">
    <property type="entry name" value="Regulatory protein AraC"/>
    <property type="match status" value="1"/>
</dbReference>
<name>F4LKP3_TREBD</name>
<dbReference type="eggNOG" id="COG2207">
    <property type="taxonomic scope" value="Bacteria"/>
</dbReference>
<dbReference type="SMART" id="SM00342">
    <property type="entry name" value="HTH_ARAC"/>
    <property type="match status" value="1"/>
</dbReference>
<dbReference type="EMBL" id="CP002696">
    <property type="protein sequence ID" value="AEE15504.1"/>
    <property type="molecule type" value="Genomic_DNA"/>
</dbReference>
<dbReference type="SUPFAM" id="SSF51215">
    <property type="entry name" value="Regulatory protein AraC"/>
    <property type="match status" value="1"/>
</dbReference>
<dbReference type="Pfam" id="PF02311">
    <property type="entry name" value="AraC_binding"/>
    <property type="match status" value="1"/>
</dbReference>
<dbReference type="PROSITE" id="PS01124">
    <property type="entry name" value="HTH_ARAC_FAMILY_2"/>
    <property type="match status" value="1"/>
</dbReference>
<dbReference type="InterPro" id="IPR018062">
    <property type="entry name" value="HTH_AraC-typ_CS"/>
</dbReference>
<dbReference type="Pfam" id="PF12833">
    <property type="entry name" value="HTH_18"/>
    <property type="match status" value="1"/>
</dbReference>
<dbReference type="SUPFAM" id="SSF46689">
    <property type="entry name" value="Homeodomain-like"/>
    <property type="match status" value="2"/>
</dbReference>
<dbReference type="PRINTS" id="PR00032">
    <property type="entry name" value="HTHARAC"/>
</dbReference>